<dbReference type="AlphaFoldDB" id="A0A6J7EU37"/>
<organism evidence="1">
    <name type="scientific">freshwater metagenome</name>
    <dbReference type="NCBI Taxonomy" id="449393"/>
    <lineage>
        <taxon>unclassified sequences</taxon>
        <taxon>metagenomes</taxon>
        <taxon>ecological metagenomes</taxon>
    </lineage>
</organism>
<gene>
    <name evidence="1" type="ORF">UFOPK3402_01641</name>
</gene>
<proteinExistence type="predicted"/>
<name>A0A6J7EU37_9ZZZZ</name>
<protein>
    <submittedName>
        <fullName evidence="1">Unannotated protein</fullName>
    </submittedName>
</protein>
<sequence length="313" mass="33859">MLNSLGPIQSEAYGEVTGDRLGQILLVDAYLKFGQAEAEARQIANQKLLDDLLTTLLSGDDLVNAAKAVAGTAPGRHFQVWMRNPDFESLLISSGTGGQVTDPGTGDWSAVYTQNGNQSKVDVFQQRNVLVSVQLADDGSARVTQQMNLTNATPADRPEGPPERIGYETSWLKAAYIMYVPDAATNFEPSYPQGFTIRSFKNHQQYGRGFANDGNGQKLVRMVGWTPPGGQTTVSVSYELPAGTFRDGDGPLRYMLQAEPQSLFINSTITVRATAPAGWAPVQNPGMQVTGQVAEISAVQDGPVHFSVDFRRT</sequence>
<dbReference type="EMBL" id="CAFBLS010000241">
    <property type="protein sequence ID" value="CAB4884620.1"/>
    <property type="molecule type" value="Genomic_DNA"/>
</dbReference>
<accession>A0A6J7EU37</accession>
<evidence type="ECO:0000313" key="1">
    <source>
        <dbReference type="EMBL" id="CAB4884620.1"/>
    </source>
</evidence>
<reference evidence="1" key="1">
    <citation type="submission" date="2020-05" db="EMBL/GenBank/DDBJ databases">
        <authorList>
            <person name="Chiriac C."/>
            <person name="Salcher M."/>
            <person name="Ghai R."/>
            <person name="Kavagutti S V."/>
        </authorList>
    </citation>
    <scope>NUCLEOTIDE SEQUENCE</scope>
</reference>